<feature type="domain" description="VOC" evidence="1">
    <location>
        <begin position="168"/>
        <end position="284"/>
    </location>
</feature>
<feature type="domain" description="VOC" evidence="1">
    <location>
        <begin position="32"/>
        <end position="146"/>
    </location>
</feature>
<accession>A0A3D8HHG1</accession>
<dbReference type="InterPro" id="IPR037523">
    <property type="entry name" value="VOC_core"/>
</dbReference>
<sequence>MMCRKIFIILLTGLISICSLIAQETKRPAIWGIAKMTFLVSDMEMAREYYGRFLGFDEAFSYPSPLGTVVSFKINDRQFLEFIVDKQAKLKKRFVSLSLETESVPDMQRYLQSQGMDVSQCITDGAGNEVIVTQDAAGNKIEFIDLKANGLHRKSKGKFLSENRISKRIHHAGLYAKSIDEQDPFWVKVLKCKEIVRYPLDKTQPGVIQYLGLVNCTENIEHYSPCDENFGHPCFLVEDMQETIYTLKERRNGQTINQPSIGRTKRWLLNLLTPDNTKVEFTEAYCIK</sequence>
<evidence type="ECO:0000313" key="3">
    <source>
        <dbReference type="Proteomes" id="UP000256321"/>
    </source>
</evidence>
<dbReference type="InterPro" id="IPR029068">
    <property type="entry name" value="Glyas_Bleomycin-R_OHBP_Dase"/>
</dbReference>
<name>A0A3D8HHG1_9BACT</name>
<gene>
    <name evidence="2" type="ORF">DWU89_04290</name>
</gene>
<organism evidence="2 3">
    <name type="scientific">Parabacteroides acidifaciens</name>
    <dbReference type="NCBI Taxonomy" id="2290935"/>
    <lineage>
        <taxon>Bacteria</taxon>
        <taxon>Pseudomonadati</taxon>
        <taxon>Bacteroidota</taxon>
        <taxon>Bacteroidia</taxon>
        <taxon>Bacteroidales</taxon>
        <taxon>Tannerellaceae</taxon>
        <taxon>Parabacteroides</taxon>
    </lineage>
</organism>
<protein>
    <recommendedName>
        <fullName evidence="1">VOC domain-containing protein</fullName>
    </recommendedName>
</protein>
<evidence type="ECO:0000313" key="2">
    <source>
        <dbReference type="EMBL" id="RDU50406.1"/>
    </source>
</evidence>
<dbReference type="EMBL" id="QREV01000006">
    <property type="protein sequence ID" value="RDU50406.1"/>
    <property type="molecule type" value="Genomic_DNA"/>
</dbReference>
<reference evidence="2 3" key="1">
    <citation type="submission" date="2018-07" db="EMBL/GenBank/DDBJ databases">
        <title>Parabacteroides acidifaciens nov. sp., isolated from human feces.</title>
        <authorList>
            <person name="Wang Y.J."/>
        </authorList>
    </citation>
    <scope>NUCLEOTIDE SEQUENCE [LARGE SCALE GENOMIC DNA]</scope>
    <source>
        <strain evidence="2 3">426-9</strain>
    </source>
</reference>
<dbReference type="Proteomes" id="UP000256321">
    <property type="component" value="Unassembled WGS sequence"/>
</dbReference>
<dbReference type="CDD" id="cd06587">
    <property type="entry name" value="VOC"/>
    <property type="match status" value="1"/>
</dbReference>
<comment type="caution">
    <text evidence="2">The sequence shown here is derived from an EMBL/GenBank/DDBJ whole genome shotgun (WGS) entry which is preliminary data.</text>
</comment>
<evidence type="ECO:0000259" key="1">
    <source>
        <dbReference type="PROSITE" id="PS51819"/>
    </source>
</evidence>
<dbReference type="SUPFAM" id="SSF54593">
    <property type="entry name" value="Glyoxalase/Bleomycin resistance protein/Dihydroxybiphenyl dioxygenase"/>
    <property type="match status" value="2"/>
</dbReference>
<dbReference type="Gene3D" id="3.10.180.10">
    <property type="entry name" value="2,3-Dihydroxybiphenyl 1,2-Dioxygenase, domain 1"/>
    <property type="match status" value="2"/>
</dbReference>
<dbReference type="PROSITE" id="PS51819">
    <property type="entry name" value="VOC"/>
    <property type="match status" value="2"/>
</dbReference>
<dbReference type="AlphaFoldDB" id="A0A3D8HHG1"/>
<proteinExistence type="predicted"/>